<organism evidence="1">
    <name type="scientific">Haptolina ericina</name>
    <dbReference type="NCBI Taxonomy" id="156174"/>
    <lineage>
        <taxon>Eukaryota</taxon>
        <taxon>Haptista</taxon>
        <taxon>Haptophyta</taxon>
        <taxon>Prymnesiophyceae</taxon>
        <taxon>Prymnesiales</taxon>
        <taxon>Prymnesiaceae</taxon>
        <taxon>Haptolina</taxon>
    </lineage>
</organism>
<evidence type="ECO:0000313" key="1">
    <source>
        <dbReference type="EMBL" id="CAE0124230.1"/>
    </source>
</evidence>
<gene>
    <name evidence="1" type="ORF">HERI1096_LOCUS24918</name>
</gene>
<reference evidence="1" key="1">
    <citation type="submission" date="2021-01" db="EMBL/GenBank/DDBJ databases">
        <authorList>
            <person name="Corre E."/>
            <person name="Pelletier E."/>
            <person name="Niang G."/>
            <person name="Scheremetjew M."/>
            <person name="Finn R."/>
            <person name="Kale V."/>
            <person name="Holt S."/>
            <person name="Cochrane G."/>
            <person name="Meng A."/>
            <person name="Brown T."/>
            <person name="Cohen L."/>
        </authorList>
    </citation>
    <scope>NUCLEOTIDE SEQUENCE</scope>
    <source>
        <strain evidence="1">CCMP281</strain>
    </source>
</reference>
<dbReference type="AlphaFoldDB" id="A0A7S3F3D0"/>
<proteinExistence type="predicted"/>
<accession>A0A7S3F3D0</accession>
<sequence>MQATPHCPCRLPAQPQLEHNPFIAHHLPPTARGPAAFLIPYCSSCAIQSRPSLRAPHPVLCVPDLLPPSPLQPQLTLLQLATQLTAAVKTAFEAGGNLPPAKVAGKAAAKESECCGKKEVTGECCGAQAKVKEVAGSCCAKQGTSLSTPQLVLVGLAVAIASVSAFYSARKP</sequence>
<dbReference type="EMBL" id="HBHX01045033">
    <property type="protein sequence ID" value="CAE0124230.1"/>
    <property type="molecule type" value="Transcribed_RNA"/>
</dbReference>
<name>A0A7S3F3D0_9EUKA</name>
<protein>
    <submittedName>
        <fullName evidence="1">Uncharacterized protein</fullName>
    </submittedName>
</protein>